<dbReference type="EMBL" id="QPJT01000006">
    <property type="protein sequence ID" value="RCX17972.1"/>
    <property type="molecule type" value="Genomic_DNA"/>
</dbReference>
<accession>A0A369B8W4</accession>
<dbReference type="Pfam" id="PF07454">
    <property type="entry name" value="SpoIIP"/>
    <property type="match status" value="1"/>
</dbReference>
<gene>
    <name evidence="3" type="ORF">DFR58_106141</name>
</gene>
<dbReference type="InterPro" id="IPR010897">
    <property type="entry name" value="Spore_II_P"/>
</dbReference>
<feature type="transmembrane region" description="Helical" evidence="2">
    <location>
        <begin position="20"/>
        <end position="40"/>
    </location>
</feature>
<keyword evidence="2" id="KW-0812">Transmembrane</keyword>
<keyword evidence="4" id="KW-1185">Reference proteome</keyword>
<reference evidence="3 4" key="1">
    <citation type="submission" date="2018-07" db="EMBL/GenBank/DDBJ databases">
        <title>Genomic Encyclopedia of Type Strains, Phase IV (KMG-IV): sequencing the most valuable type-strain genomes for metagenomic binning, comparative biology and taxonomic classification.</title>
        <authorList>
            <person name="Goeker M."/>
        </authorList>
    </citation>
    <scope>NUCLEOTIDE SEQUENCE [LARGE SCALE GENOMIC DNA]</scope>
    <source>
        <strain evidence="3 4">DSM 27016</strain>
    </source>
</reference>
<dbReference type="OrthoDB" id="1633470at2"/>
<feature type="region of interest" description="Disordered" evidence="1">
    <location>
        <begin position="137"/>
        <end position="156"/>
    </location>
</feature>
<dbReference type="NCBIfam" id="TIGR02867">
    <property type="entry name" value="spore_II_P"/>
    <property type="match status" value="1"/>
</dbReference>
<comment type="caution">
    <text evidence="3">The sequence shown here is derived from an EMBL/GenBank/DDBJ whole genome shotgun (WGS) entry which is preliminary data.</text>
</comment>
<sequence>MGKIYGKYRRNILYKTLKTALFIGMSFLIMAGGMFGGRLLSDTHISIINRIDVESFKSTLNKSLPIIDTIYNSGNVDFSFANELKGAIKAVFTVDLGNPLTIINAQSPFIASYYNNEYRALLNRKEGKTANRVPEHGIYDNAGHNEGKEGVNPPFKEDASSIVYEDERRSPDLQTIYTGKIAVQNETKFKVDDAVIDKLIQEPLKLNFDKKGPQVLIYHTHTSEAYLRNEKELGKSGIPNRSSDNRYNVVRIGEELAKALDKKGLGVVHNGTVNDYDYNSSYTTGYRTVTSILKGNPSIKVVLDIHRDGLSSDQPKLRVVSQINNKNTSKIMFVVGTSSRLKHPNWRENFKLALKLQKKLDSKYPGLTRPLNLSMNRYNQHVTDGALIIEVGADGNTVEESLESVKYLAEAIDEVLKENK</sequence>
<protein>
    <submittedName>
        <fullName evidence="3">Stage II sporulation protein P</fullName>
    </submittedName>
</protein>
<organism evidence="3 4">
    <name type="scientific">Anaerobacterium chartisolvens</name>
    <dbReference type="NCBI Taxonomy" id="1297424"/>
    <lineage>
        <taxon>Bacteria</taxon>
        <taxon>Bacillati</taxon>
        <taxon>Bacillota</taxon>
        <taxon>Clostridia</taxon>
        <taxon>Eubacteriales</taxon>
        <taxon>Oscillospiraceae</taxon>
        <taxon>Anaerobacterium</taxon>
    </lineage>
</organism>
<dbReference type="RefSeq" id="WP_114297114.1">
    <property type="nucleotide sequence ID" value="NZ_QPJT01000006.1"/>
</dbReference>
<proteinExistence type="predicted"/>
<evidence type="ECO:0000256" key="1">
    <source>
        <dbReference type="SAM" id="MobiDB-lite"/>
    </source>
</evidence>
<evidence type="ECO:0000256" key="2">
    <source>
        <dbReference type="SAM" id="Phobius"/>
    </source>
</evidence>
<dbReference type="AlphaFoldDB" id="A0A369B8W4"/>
<keyword evidence="2" id="KW-1133">Transmembrane helix</keyword>
<evidence type="ECO:0000313" key="3">
    <source>
        <dbReference type="EMBL" id="RCX17972.1"/>
    </source>
</evidence>
<keyword evidence="2" id="KW-0472">Membrane</keyword>
<dbReference type="Proteomes" id="UP000253034">
    <property type="component" value="Unassembled WGS sequence"/>
</dbReference>
<name>A0A369B8W4_9FIRM</name>
<evidence type="ECO:0000313" key="4">
    <source>
        <dbReference type="Proteomes" id="UP000253034"/>
    </source>
</evidence>